<sequence>MAAMAAMDGECIPFARAQDSATAAPLAVIAFVQTWFGPSQMAVRQLLTAGPANGVEVFFVDADQEAHKAHQLGLWASPAFLFYARGCQLMIQRPETDDATKYVGSISTEELDSLLHQARECLATNAIVLRAGRVWCSGNLTD</sequence>
<evidence type="ECO:0000313" key="2">
    <source>
        <dbReference type="Proteomes" id="UP001642484"/>
    </source>
</evidence>
<keyword evidence="2" id="KW-1185">Reference proteome</keyword>
<evidence type="ECO:0008006" key="3">
    <source>
        <dbReference type="Google" id="ProtNLM"/>
    </source>
</evidence>
<comment type="caution">
    <text evidence="1">The sequence shown here is derived from an EMBL/GenBank/DDBJ whole genome shotgun (WGS) entry which is preliminary data.</text>
</comment>
<accession>A0ABP0KYN4</accession>
<evidence type="ECO:0000313" key="1">
    <source>
        <dbReference type="EMBL" id="CAK9031920.1"/>
    </source>
</evidence>
<name>A0ABP0KYN4_9DINO</name>
<dbReference type="Proteomes" id="UP001642484">
    <property type="component" value="Unassembled WGS sequence"/>
</dbReference>
<dbReference type="InterPro" id="IPR036249">
    <property type="entry name" value="Thioredoxin-like_sf"/>
</dbReference>
<reference evidence="1 2" key="1">
    <citation type="submission" date="2024-02" db="EMBL/GenBank/DDBJ databases">
        <authorList>
            <person name="Chen Y."/>
            <person name="Shah S."/>
            <person name="Dougan E. K."/>
            <person name="Thang M."/>
            <person name="Chan C."/>
        </authorList>
    </citation>
    <scope>NUCLEOTIDE SEQUENCE [LARGE SCALE GENOMIC DNA]</scope>
</reference>
<protein>
    <recommendedName>
        <fullName evidence="3">Thioredoxin domain-containing protein</fullName>
    </recommendedName>
</protein>
<gene>
    <name evidence="1" type="ORF">CCMP2556_LOCUS18477</name>
</gene>
<dbReference type="SUPFAM" id="SSF52833">
    <property type="entry name" value="Thioredoxin-like"/>
    <property type="match status" value="1"/>
</dbReference>
<proteinExistence type="predicted"/>
<organism evidence="1 2">
    <name type="scientific">Durusdinium trenchii</name>
    <dbReference type="NCBI Taxonomy" id="1381693"/>
    <lineage>
        <taxon>Eukaryota</taxon>
        <taxon>Sar</taxon>
        <taxon>Alveolata</taxon>
        <taxon>Dinophyceae</taxon>
        <taxon>Suessiales</taxon>
        <taxon>Symbiodiniaceae</taxon>
        <taxon>Durusdinium</taxon>
    </lineage>
</organism>
<dbReference type="EMBL" id="CAXAMN010010502">
    <property type="protein sequence ID" value="CAK9031920.1"/>
    <property type="molecule type" value="Genomic_DNA"/>
</dbReference>